<organism evidence="2">
    <name type="scientific">Trypanosoma congolense (strain IL3000)</name>
    <dbReference type="NCBI Taxonomy" id="1068625"/>
    <lineage>
        <taxon>Eukaryota</taxon>
        <taxon>Discoba</taxon>
        <taxon>Euglenozoa</taxon>
        <taxon>Kinetoplastea</taxon>
        <taxon>Metakinetoplastina</taxon>
        <taxon>Trypanosomatida</taxon>
        <taxon>Trypanosomatidae</taxon>
        <taxon>Trypanosoma</taxon>
        <taxon>Nannomonas</taxon>
    </lineage>
</organism>
<dbReference type="AlphaFoldDB" id="G0UQU3"/>
<reference evidence="2" key="1">
    <citation type="journal article" date="2012" name="Proc. Natl. Acad. Sci. U.S.A.">
        <title>Antigenic diversity is generated by distinct evolutionary mechanisms in African trypanosome species.</title>
        <authorList>
            <person name="Jackson A.P."/>
            <person name="Berry A."/>
            <person name="Aslett M."/>
            <person name="Allison H.C."/>
            <person name="Burton P."/>
            <person name="Vavrova-Anderson J."/>
            <person name="Brown R."/>
            <person name="Browne H."/>
            <person name="Corton N."/>
            <person name="Hauser H."/>
            <person name="Gamble J."/>
            <person name="Gilderthorp R."/>
            <person name="Marcello L."/>
            <person name="McQuillan J."/>
            <person name="Otto T.D."/>
            <person name="Quail M.A."/>
            <person name="Sanders M.J."/>
            <person name="van Tonder A."/>
            <person name="Ginger M.L."/>
            <person name="Field M.C."/>
            <person name="Barry J.D."/>
            <person name="Hertz-Fowler C."/>
            <person name="Berriman M."/>
        </authorList>
    </citation>
    <scope>NUCLEOTIDE SEQUENCE</scope>
    <source>
        <strain evidence="2">IL3000</strain>
    </source>
</reference>
<sequence length="113" mass="12603">MVSKKKKSCGVHLTAFALCRSYGGCDDVDDCFCTRQRALLAHFILSYISACAVLSFAVPHTSFTFIDLLAVVPAIRLFPYWSFQFVPLVRSHICSVATQLRGRKQGVQQQVSK</sequence>
<keyword evidence="1" id="KW-1133">Transmembrane helix</keyword>
<protein>
    <submittedName>
        <fullName evidence="2">Uncharacterized protein</fullName>
    </submittedName>
</protein>
<proteinExistence type="predicted"/>
<evidence type="ECO:0000256" key="1">
    <source>
        <dbReference type="SAM" id="Phobius"/>
    </source>
</evidence>
<gene>
    <name evidence="2" type="ORF">TCIL3000_7_5680</name>
</gene>
<keyword evidence="1" id="KW-0812">Transmembrane</keyword>
<name>G0UQU3_TRYCI</name>
<feature type="transmembrane region" description="Helical" evidence="1">
    <location>
        <begin position="39"/>
        <end position="58"/>
    </location>
</feature>
<evidence type="ECO:0000313" key="2">
    <source>
        <dbReference type="EMBL" id="CCC91754.1"/>
    </source>
</evidence>
<dbReference type="EMBL" id="HE575320">
    <property type="protein sequence ID" value="CCC91754.1"/>
    <property type="molecule type" value="Genomic_DNA"/>
</dbReference>
<keyword evidence="1" id="KW-0472">Membrane</keyword>
<accession>G0UQU3</accession>